<evidence type="ECO:0000256" key="5">
    <source>
        <dbReference type="ARBA" id="ARBA00023242"/>
    </source>
</evidence>
<feature type="region of interest" description="Disordered" evidence="6">
    <location>
        <begin position="109"/>
        <end position="143"/>
    </location>
</feature>
<keyword evidence="5" id="KW-0539">Nucleus</keyword>
<keyword evidence="2" id="KW-0805">Transcription regulation</keyword>
<keyword evidence="4" id="KW-0804">Transcription</keyword>
<feature type="domain" description="AP2/ERF" evidence="7">
    <location>
        <begin position="219"/>
        <end position="276"/>
    </location>
</feature>
<dbReference type="GO" id="GO:0003677">
    <property type="term" value="F:DNA binding"/>
    <property type="evidence" value="ECO:0007669"/>
    <property type="project" value="UniProtKB-KW"/>
</dbReference>
<dbReference type="AlphaFoldDB" id="A0A7S2RSB0"/>
<dbReference type="GO" id="GO:0005634">
    <property type="term" value="C:nucleus"/>
    <property type="evidence" value="ECO:0007669"/>
    <property type="project" value="UniProtKB-SubCell"/>
</dbReference>
<evidence type="ECO:0000259" key="7">
    <source>
        <dbReference type="PROSITE" id="PS51032"/>
    </source>
</evidence>
<proteinExistence type="predicted"/>
<dbReference type="GO" id="GO:0003700">
    <property type="term" value="F:DNA-binding transcription factor activity"/>
    <property type="evidence" value="ECO:0007669"/>
    <property type="project" value="InterPro"/>
</dbReference>
<evidence type="ECO:0000256" key="1">
    <source>
        <dbReference type="ARBA" id="ARBA00004123"/>
    </source>
</evidence>
<feature type="compositionally biased region" description="Basic residues" evidence="6">
    <location>
        <begin position="190"/>
        <end position="208"/>
    </location>
</feature>
<keyword evidence="3" id="KW-0238">DNA-binding</keyword>
<dbReference type="InterPro" id="IPR001471">
    <property type="entry name" value="AP2/ERF_dom"/>
</dbReference>
<evidence type="ECO:0000256" key="3">
    <source>
        <dbReference type="ARBA" id="ARBA00023125"/>
    </source>
</evidence>
<evidence type="ECO:0000256" key="2">
    <source>
        <dbReference type="ARBA" id="ARBA00023015"/>
    </source>
</evidence>
<feature type="domain" description="AP2/ERF" evidence="7">
    <location>
        <begin position="310"/>
        <end position="366"/>
    </location>
</feature>
<dbReference type="PROSITE" id="PS51032">
    <property type="entry name" value="AP2_ERF"/>
    <property type="match status" value="2"/>
</dbReference>
<feature type="region of interest" description="Disordered" evidence="6">
    <location>
        <begin position="1"/>
        <end position="25"/>
    </location>
</feature>
<sequence>MCGVGASKPERTMTVQDNPEGVPRDGSIISINELHDKMDDFDFGYLSPDLRKSSLLKRMASSGGLSVKSADTDLSPMSTLSRTNSSSFSGMLAFDLNTSDNVKSEFDSGSDYLYSPDEGLTRTSDDSQLEEISTKGELQNTNNIEQKVKRELITSTNAQADSKVRKVEIHKRTAVAAKQDPTYVPAKQNPAKRTKRTNSVSTKRRAVAAKRPEVAVTSMYRGVSFKRKESKWVGQIKYKGIQHYLGIFHTQEEAARAYDIRARRYYGNDTSATNFPSDEVAKSVCVQAALRNGTEVTEMDHDARKQPTSSYRGVSYKNKDQKWVAQIRHKNKQYYLGIFETEKEAALAYDTSARSYHGKRAKLNFSDEVFALECAKRDLESTGLRFKAKSMKTRSTKVRDKVATPQGKSRTSTLSTQSDRYIQPIDTTTSDRLNERRVGVVTRNSREPQSSRKMDMRGVDPCIKHVFTDSPSASSVDSTKSSFVPFQWQSTRGGDMLNASDLDENLNEFSFGNQISYLQPGISLKNTHN</sequence>
<organism evidence="8">
    <name type="scientific">Mucochytrium quahogii</name>
    <dbReference type="NCBI Taxonomy" id="96639"/>
    <lineage>
        <taxon>Eukaryota</taxon>
        <taxon>Sar</taxon>
        <taxon>Stramenopiles</taxon>
        <taxon>Bigyra</taxon>
        <taxon>Labyrinthulomycetes</taxon>
        <taxon>Thraustochytrida</taxon>
        <taxon>Thraustochytriidae</taxon>
        <taxon>Mucochytrium</taxon>
    </lineage>
</organism>
<dbReference type="InterPro" id="IPR050913">
    <property type="entry name" value="AP2/ERF_ERF"/>
</dbReference>
<feature type="region of interest" description="Disordered" evidence="6">
    <location>
        <begin position="183"/>
        <end position="208"/>
    </location>
</feature>
<name>A0A7S2RSB0_9STRA</name>
<dbReference type="PANTHER" id="PTHR31194">
    <property type="entry name" value="SHN SHINE , DNA BINDING / TRANSCRIPTION FACTOR"/>
    <property type="match status" value="1"/>
</dbReference>
<dbReference type="EMBL" id="HBHK01010332">
    <property type="protein sequence ID" value="CAD9679166.1"/>
    <property type="molecule type" value="Transcribed_RNA"/>
</dbReference>
<accession>A0A7S2RSB0</accession>
<feature type="region of interest" description="Disordered" evidence="6">
    <location>
        <begin position="65"/>
        <end position="85"/>
    </location>
</feature>
<feature type="region of interest" description="Disordered" evidence="6">
    <location>
        <begin position="390"/>
        <end position="416"/>
    </location>
</feature>
<evidence type="ECO:0000313" key="8">
    <source>
        <dbReference type="EMBL" id="CAD9679166.1"/>
    </source>
</evidence>
<dbReference type="InterPro" id="IPR036955">
    <property type="entry name" value="AP2/ERF_dom_sf"/>
</dbReference>
<dbReference type="PANTHER" id="PTHR31194:SF189">
    <property type="entry name" value="AP2_ERF DOMAIN-CONTAINING PROTEIN"/>
    <property type="match status" value="1"/>
</dbReference>
<evidence type="ECO:0000256" key="6">
    <source>
        <dbReference type="SAM" id="MobiDB-lite"/>
    </source>
</evidence>
<comment type="subcellular location">
    <subcellularLocation>
        <location evidence="1">Nucleus</location>
    </subcellularLocation>
</comment>
<dbReference type="Pfam" id="PF00847">
    <property type="entry name" value="AP2"/>
    <property type="match status" value="1"/>
</dbReference>
<protein>
    <recommendedName>
        <fullName evidence="7">AP2/ERF domain-containing protein</fullName>
    </recommendedName>
</protein>
<feature type="compositionally biased region" description="Low complexity" evidence="6">
    <location>
        <begin position="75"/>
        <end position="85"/>
    </location>
</feature>
<gene>
    <name evidence="8" type="ORF">QSP1433_LOCUS6442</name>
</gene>
<dbReference type="SMART" id="SM00380">
    <property type="entry name" value="AP2"/>
    <property type="match status" value="2"/>
</dbReference>
<dbReference type="CDD" id="cd00018">
    <property type="entry name" value="AP2"/>
    <property type="match status" value="2"/>
</dbReference>
<reference evidence="8" key="1">
    <citation type="submission" date="2021-01" db="EMBL/GenBank/DDBJ databases">
        <authorList>
            <person name="Corre E."/>
            <person name="Pelletier E."/>
            <person name="Niang G."/>
            <person name="Scheremetjew M."/>
            <person name="Finn R."/>
            <person name="Kale V."/>
            <person name="Holt S."/>
            <person name="Cochrane G."/>
            <person name="Meng A."/>
            <person name="Brown T."/>
            <person name="Cohen L."/>
        </authorList>
    </citation>
    <scope>NUCLEOTIDE SEQUENCE</scope>
    <source>
        <strain evidence="8">NY070348D</strain>
    </source>
</reference>
<dbReference type="InterPro" id="IPR016177">
    <property type="entry name" value="DNA-bd_dom_sf"/>
</dbReference>
<feature type="compositionally biased region" description="Polar residues" evidence="6">
    <location>
        <begin position="406"/>
        <end position="416"/>
    </location>
</feature>
<dbReference type="Gene3D" id="3.30.730.10">
    <property type="entry name" value="AP2/ERF domain"/>
    <property type="match status" value="2"/>
</dbReference>
<evidence type="ECO:0000256" key="4">
    <source>
        <dbReference type="ARBA" id="ARBA00023163"/>
    </source>
</evidence>
<dbReference type="SUPFAM" id="SSF54171">
    <property type="entry name" value="DNA-binding domain"/>
    <property type="match status" value="2"/>
</dbReference>